<keyword evidence="9 16" id="KW-0627">Porphyrin biosynthesis</keyword>
<evidence type="ECO:0000256" key="7">
    <source>
        <dbReference type="ARBA" id="ARBA00023133"/>
    </source>
</evidence>
<organism evidence="18 19">
    <name type="scientific">Syntrophobotulus glycolicus (strain DSM 8271 / FlGlyR)</name>
    <dbReference type="NCBI Taxonomy" id="645991"/>
    <lineage>
        <taxon>Bacteria</taxon>
        <taxon>Bacillati</taxon>
        <taxon>Bacillota</taxon>
        <taxon>Clostridia</taxon>
        <taxon>Eubacteriales</taxon>
        <taxon>Desulfitobacteriaceae</taxon>
        <taxon>Syntrophobotulus</taxon>
    </lineage>
</organism>
<evidence type="ECO:0000256" key="3">
    <source>
        <dbReference type="ARBA" id="ARBA00008055"/>
    </source>
</evidence>
<keyword evidence="7" id="KW-0350">Heme biosynthesis</keyword>
<feature type="binding site" evidence="13">
    <location>
        <position position="312"/>
    </location>
    <ligand>
        <name>5-aminolevulinate</name>
        <dbReference type="ChEBI" id="CHEBI:356416"/>
        <label>2</label>
    </ligand>
</feature>
<dbReference type="PANTHER" id="PTHR11458">
    <property type="entry name" value="DELTA-AMINOLEVULINIC ACID DEHYDRATASE"/>
    <property type="match status" value="1"/>
</dbReference>
<feature type="active site" description="Schiff-base intermediate with substrate" evidence="12">
    <location>
        <position position="194"/>
    </location>
</feature>
<dbReference type="PIRSF" id="PIRSF001415">
    <property type="entry name" value="Porphbilin_synth"/>
    <property type="match status" value="1"/>
</dbReference>
<evidence type="ECO:0000256" key="4">
    <source>
        <dbReference type="ARBA" id="ARBA00011823"/>
    </source>
</evidence>
<dbReference type="RefSeq" id="WP_013625977.1">
    <property type="nucleotide sequence ID" value="NC_015172.1"/>
</dbReference>
<reference evidence="18 19" key="1">
    <citation type="journal article" date="2011" name="Stand. Genomic Sci.">
        <title>Complete genome sequence of Syntrophobotulus glycolicus type strain (FlGlyR).</title>
        <authorList>
            <person name="Han C."/>
            <person name="Mwirichia R."/>
            <person name="Chertkov O."/>
            <person name="Held B."/>
            <person name="Lapidus A."/>
            <person name="Nolan M."/>
            <person name="Lucas S."/>
            <person name="Hammon N."/>
            <person name="Deshpande S."/>
            <person name="Cheng J.F."/>
            <person name="Tapia R."/>
            <person name="Goodwin L."/>
            <person name="Pitluck S."/>
            <person name="Huntemann M."/>
            <person name="Liolios K."/>
            <person name="Ivanova N."/>
            <person name="Pagani I."/>
            <person name="Mavromatis K."/>
            <person name="Ovchinikova G."/>
            <person name="Pati A."/>
            <person name="Chen A."/>
            <person name="Palaniappan K."/>
            <person name="Land M."/>
            <person name="Hauser L."/>
            <person name="Brambilla E.M."/>
            <person name="Rohde M."/>
            <person name="Spring S."/>
            <person name="Sikorski J."/>
            <person name="Goker M."/>
            <person name="Woyke T."/>
            <person name="Bristow J."/>
            <person name="Eisen J.A."/>
            <person name="Markowitz V."/>
            <person name="Hugenholtz P."/>
            <person name="Kyrpides N.C."/>
            <person name="Klenk H.P."/>
            <person name="Detter J.C."/>
        </authorList>
    </citation>
    <scope>NUCLEOTIDE SEQUENCE [LARGE SCALE GENOMIC DNA]</scope>
    <source>
        <strain evidence="19">DSM 8271 / FlGlyR</strain>
    </source>
</reference>
<comment type="subunit">
    <text evidence="4 16">Homooctamer.</text>
</comment>
<feature type="active site" description="Schiff-base intermediate with substrate" evidence="12">
    <location>
        <position position="247"/>
    </location>
</feature>
<dbReference type="PROSITE" id="PS00169">
    <property type="entry name" value="D_ALA_DEHYDRATASE"/>
    <property type="match status" value="1"/>
</dbReference>
<dbReference type="PRINTS" id="PR00144">
    <property type="entry name" value="DALDHYDRTASE"/>
</dbReference>
<evidence type="ECO:0000256" key="17">
    <source>
        <dbReference type="RuleBase" id="RU004161"/>
    </source>
</evidence>
<dbReference type="InterPro" id="IPR001731">
    <property type="entry name" value="ALAD"/>
</dbReference>
<dbReference type="UniPathway" id="UPA00251">
    <property type="reaction ID" value="UER00318"/>
</dbReference>
<gene>
    <name evidence="18" type="ordered locus">Sgly_2888</name>
</gene>
<evidence type="ECO:0000256" key="14">
    <source>
        <dbReference type="PIRSR" id="PIRSR001415-3"/>
    </source>
</evidence>
<feature type="binding site" evidence="14">
    <location>
        <position position="121"/>
    </location>
    <ligand>
        <name>Zn(2+)</name>
        <dbReference type="ChEBI" id="CHEBI:29105"/>
        <note>catalytic</note>
    </ligand>
</feature>
<feature type="binding site" evidence="15">
    <location>
        <position position="232"/>
    </location>
    <ligand>
        <name>Mg(2+)</name>
        <dbReference type="ChEBI" id="CHEBI:18420"/>
    </ligand>
</feature>
<comment type="function">
    <text evidence="10">Catalyzes an early step in the biosynthesis of tetrapyrroles. Binds two molecules of 5-aminolevulinate per subunit, each at a distinct site, and catalyzes their condensation to form porphobilinogen.</text>
</comment>
<keyword evidence="19" id="KW-1185">Reference proteome</keyword>
<dbReference type="EMBL" id="CP002547">
    <property type="protein sequence ID" value="ADY57157.1"/>
    <property type="molecule type" value="Genomic_DNA"/>
</dbReference>
<evidence type="ECO:0000256" key="12">
    <source>
        <dbReference type="PIRSR" id="PIRSR001415-1"/>
    </source>
</evidence>
<dbReference type="SMART" id="SM01004">
    <property type="entry name" value="ALAD"/>
    <property type="match status" value="1"/>
</dbReference>
<dbReference type="Pfam" id="PF00490">
    <property type="entry name" value="ALAD"/>
    <property type="match status" value="1"/>
</dbReference>
<keyword evidence="14" id="KW-0862">Zinc</keyword>
<dbReference type="EC" id="4.2.1.24" evidence="5 16"/>
<evidence type="ECO:0000256" key="1">
    <source>
        <dbReference type="ARBA" id="ARBA00001947"/>
    </source>
</evidence>
<dbReference type="Gene3D" id="3.20.20.70">
    <property type="entry name" value="Aldolase class I"/>
    <property type="match status" value="1"/>
</dbReference>
<feature type="binding site" evidence="14">
    <location>
        <position position="119"/>
    </location>
    <ligand>
        <name>Zn(2+)</name>
        <dbReference type="ChEBI" id="CHEBI:29105"/>
        <note>catalytic</note>
    </ligand>
</feature>
<dbReference type="SUPFAM" id="SSF51569">
    <property type="entry name" value="Aldolase"/>
    <property type="match status" value="1"/>
</dbReference>
<feature type="binding site" evidence="13">
    <location>
        <position position="273"/>
    </location>
    <ligand>
        <name>5-aminolevulinate</name>
        <dbReference type="ChEBI" id="CHEBI:356416"/>
        <label>2</label>
    </ligand>
</feature>
<evidence type="ECO:0000313" key="18">
    <source>
        <dbReference type="EMBL" id="ADY57157.1"/>
    </source>
</evidence>
<dbReference type="CDD" id="cd00384">
    <property type="entry name" value="ALAD_PBGS"/>
    <property type="match status" value="1"/>
</dbReference>
<evidence type="ECO:0000256" key="10">
    <source>
        <dbReference type="ARBA" id="ARBA00025628"/>
    </source>
</evidence>
<dbReference type="GO" id="GO:0005829">
    <property type="term" value="C:cytosol"/>
    <property type="evidence" value="ECO:0007669"/>
    <property type="project" value="TreeGrafter"/>
</dbReference>
<accession>F0SZ39</accession>
<feature type="binding site" evidence="14">
    <location>
        <position position="129"/>
    </location>
    <ligand>
        <name>Zn(2+)</name>
        <dbReference type="ChEBI" id="CHEBI:29105"/>
        <note>catalytic</note>
    </ligand>
</feature>
<dbReference type="PANTHER" id="PTHR11458:SF0">
    <property type="entry name" value="DELTA-AMINOLEVULINIC ACID DEHYDRATASE"/>
    <property type="match status" value="1"/>
</dbReference>
<dbReference type="STRING" id="645991.Sgly_2888"/>
<dbReference type="GO" id="GO:0006782">
    <property type="term" value="P:protoporphyrinogen IX biosynthetic process"/>
    <property type="evidence" value="ECO:0007669"/>
    <property type="project" value="UniProtKB-UniPathway"/>
</dbReference>
<comment type="pathway">
    <text evidence="2">Porphyrin-containing compound metabolism; protoporphyrin-IX biosynthesis; coproporphyrinogen-III from 5-aminolevulinate: step 1/4.</text>
</comment>
<dbReference type="GO" id="GO:0004655">
    <property type="term" value="F:porphobilinogen synthase activity"/>
    <property type="evidence" value="ECO:0007669"/>
    <property type="project" value="UniProtKB-EC"/>
</dbReference>
<keyword evidence="8 16" id="KW-0456">Lyase</keyword>
<keyword evidence="14" id="KW-0479">Metal-binding</keyword>
<dbReference type="Proteomes" id="UP000007488">
    <property type="component" value="Chromosome"/>
</dbReference>
<keyword evidence="15" id="KW-0460">Magnesium</keyword>
<dbReference type="HOGENOM" id="CLU_035731_0_0_9"/>
<protein>
    <recommendedName>
        <fullName evidence="6 16">Delta-aminolevulinic acid dehydratase</fullName>
        <ecNumber evidence="5 16">4.2.1.24</ecNumber>
    </recommendedName>
</protein>
<dbReference type="GO" id="GO:0008270">
    <property type="term" value="F:zinc ion binding"/>
    <property type="evidence" value="ECO:0007669"/>
    <property type="project" value="TreeGrafter"/>
</dbReference>
<comment type="cofactor">
    <cofactor evidence="1">
        <name>Zn(2+)</name>
        <dbReference type="ChEBI" id="CHEBI:29105"/>
    </cofactor>
</comment>
<comment type="catalytic activity">
    <reaction evidence="11 16">
        <text>2 5-aminolevulinate = porphobilinogen + 2 H2O + H(+)</text>
        <dbReference type="Rhea" id="RHEA:24064"/>
        <dbReference type="ChEBI" id="CHEBI:15377"/>
        <dbReference type="ChEBI" id="CHEBI:15378"/>
        <dbReference type="ChEBI" id="CHEBI:58126"/>
        <dbReference type="ChEBI" id="CHEBI:356416"/>
        <dbReference type="EC" id="4.2.1.24"/>
    </reaction>
</comment>
<evidence type="ECO:0000256" key="15">
    <source>
        <dbReference type="PIRSR" id="PIRSR001415-5"/>
    </source>
</evidence>
<dbReference type="InterPro" id="IPR013785">
    <property type="entry name" value="Aldolase_TIM"/>
</dbReference>
<dbReference type="AlphaFoldDB" id="F0SZ39"/>
<evidence type="ECO:0000256" key="8">
    <source>
        <dbReference type="ARBA" id="ARBA00023239"/>
    </source>
</evidence>
<dbReference type="NCBIfam" id="NF006762">
    <property type="entry name" value="PRK09283.1"/>
    <property type="match status" value="1"/>
</dbReference>
<feature type="binding site" evidence="13">
    <location>
        <position position="216"/>
    </location>
    <ligand>
        <name>5-aminolevulinate</name>
        <dbReference type="ChEBI" id="CHEBI:356416"/>
        <label>1</label>
    </ligand>
</feature>
<evidence type="ECO:0000256" key="5">
    <source>
        <dbReference type="ARBA" id="ARBA00012053"/>
    </source>
</evidence>
<evidence type="ECO:0000313" key="19">
    <source>
        <dbReference type="Proteomes" id="UP000007488"/>
    </source>
</evidence>
<dbReference type="OrthoDB" id="9805001at2"/>
<evidence type="ECO:0000256" key="6">
    <source>
        <dbReference type="ARBA" id="ARBA00020771"/>
    </source>
</evidence>
<reference evidence="19" key="2">
    <citation type="submission" date="2011-02" db="EMBL/GenBank/DDBJ databases">
        <title>The complete genome of Syntrophobotulus glycolicus DSM 8271.</title>
        <authorList>
            <person name="Lucas S."/>
            <person name="Copeland A."/>
            <person name="Lapidus A."/>
            <person name="Bruce D."/>
            <person name="Goodwin L."/>
            <person name="Pitluck S."/>
            <person name="Kyrpides N."/>
            <person name="Mavromatis K."/>
            <person name="Pagani I."/>
            <person name="Ivanova N."/>
            <person name="Mikhailova N."/>
            <person name="Chertkov O."/>
            <person name="Held B."/>
            <person name="Detter J.C."/>
            <person name="Tapia R."/>
            <person name="Han C."/>
            <person name="Land M."/>
            <person name="Hauser L."/>
            <person name="Markowitz V."/>
            <person name="Cheng J.-F."/>
            <person name="Hugenholtz P."/>
            <person name="Woyke T."/>
            <person name="Wu D."/>
            <person name="Spring S."/>
            <person name="Schroeder M."/>
            <person name="Brambilla E."/>
            <person name="Klenk H.-P."/>
            <person name="Eisen J.A."/>
        </authorList>
    </citation>
    <scope>NUCLEOTIDE SEQUENCE [LARGE SCALE GENOMIC DNA]</scope>
    <source>
        <strain evidence="19">DSM 8271 / FlGlyR</strain>
    </source>
</reference>
<dbReference type="KEGG" id="sgy:Sgly_2888"/>
<evidence type="ECO:0000256" key="9">
    <source>
        <dbReference type="ARBA" id="ARBA00023244"/>
    </source>
</evidence>
<dbReference type="FunFam" id="3.20.20.70:FF:000019">
    <property type="entry name" value="Delta-aminolevulinic acid dehydratase"/>
    <property type="match status" value="1"/>
</dbReference>
<dbReference type="InterPro" id="IPR030656">
    <property type="entry name" value="ALAD_AS"/>
</dbReference>
<evidence type="ECO:0000256" key="11">
    <source>
        <dbReference type="ARBA" id="ARBA00047651"/>
    </source>
</evidence>
<evidence type="ECO:0000256" key="16">
    <source>
        <dbReference type="RuleBase" id="RU000515"/>
    </source>
</evidence>
<name>F0SZ39_SYNGF</name>
<feature type="binding site" evidence="13">
    <location>
        <position position="204"/>
    </location>
    <ligand>
        <name>5-aminolevulinate</name>
        <dbReference type="ChEBI" id="CHEBI:356416"/>
        <label>1</label>
    </ligand>
</feature>
<comment type="similarity">
    <text evidence="3 17">Belongs to the ALAD family.</text>
</comment>
<evidence type="ECO:0000256" key="13">
    <source>
        <dbReference type="PIRSR" id="PIRSR001415-2"/>
    </source>
</evidence>
<sequence length="327" mass="35430">MEITIRPRRLRTDPVRRALVRETRINKSALILPLFIREGKGIQEDIPSLEGQKRYSPDLLPYALETVIKAGIKNILLFGIPLTKDGVGSGAYAENGVVQQAVRAAKKNFPEISVITDVCLCEYTDHGHCGLLKGDTVDNDATLPLLAQTALSHVEAGADIVAPSDMMDGRVNVIRQVLDRAGFTDKAIMSYAVKYASAFYGPFREAAGSAPAFGDRKSYQMDYHNGREAVKEAGLDIAEGADILMVKPALSYLDVVSDLKARFHLPLAAYSVSGEYAMIKAAARAGLIDEAAMVCETAASVFRAGADILITYYALEIAQFIDEGRIG</sequence>
<evidence type="ECO:0000256" key="2">
    <source>
        <dbReference type="ARBA" id="ARBA00004694"/>
    </source>
</evidence>
<dbReference type="eggNOG" id="COG0113">
    <property type="taxonomic scope" value="Bacteria"/>
</dbReference>
<proteinExistence type="inferred from homology"/>